<reference evidence="1 2" key="1">
    <citation type="submission" date="2019-02" db="EMBL/GenBank/DDBJ databases">
        <title>Deep-cultivation of Planctomycetes and their phenomic and genomic characterization uncovers novel biology.</title>
        <authorList>
            <person name="Wiegand S."/>
            <person name="Jogler M."/>
            <person name="Boedeker C."/>
            <person name="Pinto D."/>
            <person name="Vollmers J."/>
            <person name="Rivas-Marin E."/>
            <person name="Kohn T."/>
            <person name="Peeters S.H."/>
            <person name="Heuer A."/>
            <person name="Rast P."/>
            <person name="Oberbeckmann S."/>
            <person name="Bunk B."/>
            <person name="Jeske O."/>
            <person name="Meyerdierks A."/>
            <person name="Storesund J.E."/>
            <person name="Kallscheuer N."/>
            <person name="Luecker S."/>
            <person name="Lage O.M."/>
            <person name="Pohl T."/>
            <person name="Merkel B.J."/>
            <person name="Hornburger P."/>
            <person name="Mueller R.-W."/>
            <person name="Bruemmer F."/>
            <person name="Labrenz M."/>
            <person name="Spormann A.M."/>
            <person name="Op den Camp H."/>
            <person name="Overmann J."/>
            <person name="Amann R."/>
            <person name="Jetten M.S.M."/>
            <person name="Mascher T."/>
            <person name="Medema M.H."/>
            <person name="Devos D.P."/>
            <person name="Kaster A.-K."/>
            <person name="Ovreas L."/>
            <person name="Rohde M."/>
            <person name="Galperin M.Y."/>
            <person name="Jogler C."/>
        </authorList>
    </citation>
    <scope>NUCLEOTIDE SEQUENCE [LARGE SCALE GENOMIC DNA]</scope>
    <source>
        <strain evidence="1 2">K23_9</strain>
    </source>
</reference>
<dbReference type="EMBL" id="CP036526">
    <property type="protein sequence ID" value="QDT11448.1"/>
    <property type="molecule type" value="Genomic_DNA"/>
</dbReference>
<accession>A0A517NWG1</accession>
<dbReference type="OrthoDB" id="288756at2"/>
<dbReference type="Pfam" id="PF14136">
    <property type="entry name" value="DUF4303"/>
    <property type="match status" value="1"/>
</dbReference>
<protein>
    <submittedName>
        <fullName evidence="1">Uncharacterized protein</fullName>
    </submittedName>
</protein>
<proteinExistence type="predicted"/>
<gene>
    <name evidence="1" type="ORF">K239x_34450</name>
</gene>
<dbReference type="RefSeq" id="WP_145419282.1">
    <property type="nucleotide sequence ID" value="NZ_CP036526.1"/>
</dbReference>
<keyword evidence="2" id="KW-1185">Reference proteome</keyword>
<evidence type="ECO:0000313" key="1">
    <source>
        <dbReference type="EMBL" id="QDT11448.1"/>
    </source>
</evidence>
<name>A0A517NWG1_9BACT</name>
<dbReference type="AlphaFoldDB" id="A0A517NWG1"/>
<dbReference type="Proteomes" id="UP000319817">
    <property type="component" value="Chromosome"/>
</dbReference>
<dbReference type="InterPro" id="IPR025409">
    <property type="entry name" value="DUF4303"/>
</dbReference>
<organism evidence="1 2">
    <name type="scientific">Stieleria marina</name>
    <dbReference type="NCBI Taxonomy" id="1930275"/>
    <lineage>
        <taxon>Bacteria</taxon>
        <taxon>Pseudomonadati</taxon>
        <taxon>Planctomycetota</taxon>
        <taxon>Planctomycetia</taxon>
        <taxon>Pirellulales</taxon>
        <taxon>Pirellulaceae</taxon>
        <taxon>Stieleria</taxon>
    </lineage>
</organism>
<evidence type="ECO:0000313" key="2">
    <source>
        <dbReference type="Proteomes" id="UP000319817"/>
    </source>
</evidence>
<sequence length="343" mass="37739">MKDFHGELRTAIVEAIRKARGDMAAEFGSDSIHGFALCTDDNVMTLFAAVCTKSWVAEREPGYKGIGSIYVEWNQSAGDQHFETVSKIIQALADTESSNEEQRFESLTLALEDCRNEGLFESDTLLICGNTDGVGDLEVDAITRLNSPDAAARIAEDLVLTLPTAASDETAPANAESGRRKDSGISKLVSAVSQLFRSGSKRSAAMEIIPGRGVTRCEIGSPKESALEVFGKPKNVNGKYFEFPGMGVDVAWNRKKEVVLIVFFFRYEGYKSFNGKTREGIGEHSSLQQVLDTYGVPDRQDQGPTSSGTTYEHLYYDRLGLEINFRHSKLESIRVDPVIEPKQ</sequence>